<name>A0ABT4J7K1_9RHOB</name>
<evidence type="ECO:0000256" key="1">
    <source>
        <dbReference type="SAM" id="Phobius"/>
    </source>
</evidence>
<gene>
    <name evidence="2" type="ORF">OU682_14815</name>
</gene>
<evidence type="ECO:0000313" key="3">
    <source>
        <dbReference type="Proteomes" id="UP001149822"/>
    </source>
</evidence>
<proteinExistence type="predicted"/>
<dbReference type="RefSeq" id="WP_268942942.1">
    <property type="nucleotide sequence ID" value="NZ_JAPTYD010000024.1"/>
</dbReference>
<feature type="transmembrane region" description="Helical" evidence="1">
    <location>
        <begin position="92"/>
        <end position="117"/>
    </location>
</feature>
<keyword evidence="1" id="KW-1133">Transmembrane helix</keyword>
<accession>A0ABT4J7K1</accession>
<reference evidence="2" key="1">
    <citation type="submission" date="2022-12" db="EMBL/GenBank/DDBJ databases">
        <title>Paracoccus sp. EF6 isolated from a lake water.</title>
        <authorList>
            <person name="Liu H."/>
        </authorList>
    </citation>
    <scope>NUCLEOTIDE SEQUENCE</scope>
    <source>
        <strain evidence="2">EF6</strain>
    </source>
</reference>
<organism evidence="2 3">
    <name type="scientific">Paracoccus benzoatiresistens</name>
    <dbReference type="NCBI Taxonomy" id="2997341"/>
    <lineage>
        <taxon>Bacteria</taxon>
        <taxon>Pseudomonadati</taxon>
        <taxon>Pseudomonadota</taxon>
        <taxon>Alphaproteobacteria</taxon>
        <taxon>Rhodobacterales</taxon>
        <taxon>Paracoccaceae</taxon>
        <taxon>Paracoccus</taxon>
    </lineage>
</organism>
<dbReference type="EMBL" id="JAPTYD010000024">
    <property type="protein sequence ID" value="MCZ0962889.1"/>
    <property type="molecule type" value="Genomic_DNA"/>
</dbReference>
<evidence type="ECO:0000313" key="2">
    <source>
        <dbReference type="EMBL" id="MCZ0962889.1"/>
    </source>
</evidence>
<comment type="caution">
    <text evidence="2">The sequence shown here is derived from an EMBL/GenBank/DDBJ whole genome shotgun (WGS) entry which is preliminary data.</text>
</comment>
<protein>
    <submittedName>
        <fullName evidence="2">Uncharacterized protein</fullName>
    </submittedName>
</protein>
<keyword evidence="1" id="KW-0472">Membrane</keyword>
<keyword evidence="1" id="KW-0812">Transmembrane</keyword>
<keyword evidence="3" id="KW-1185">Reference proteome</keyword>
<feature type="transmembrane region" description="Helical" evidence="1">
    <location>
        <begin position="58"/>
        <end position="86"/>
    </location>
</feature>
<dbReference type="Proteomes" id="UP001149822">
    <property type="component" value="Unassembled WGS sequence"/>
</dbReference>
<sequence>MAIVYAVFQGGGNTLTVLVGLVLSYLFYALALILGTALPGAAIGAARPIQSALHSLKPAAGSILLLTLIALVSYEIVEIATAALLAAESLKIVALIVSGVLHWLTTLVGLSVLTTLWGHYVEGRPLR</sequence>
<feature type="transmembrane region" description="Helical" evidence="1">
    <location>
        <begin position="25"/>
        <end position="46"/>
    </location>
</feature>